<dbReference type="Proteomes" id="UP000275385">
    <property type="component" value="Unassembled WGS sequence"/>
</dbReference>
<feature type="compositionally biased region" description="Polar residues" evidence="1">
    <location>
        <begin position="695"/>
        <end position="705"/>
    </location>
</feature>
<dbReference type="EMBL" id="QVQW01000004">
    <property type="protein sequence ID" value="RKU48596.1"/>
    <property type="molecule type" value="Genomic_DNA"/>
</dbReference>
<feature type="domain" description="RNase H type-1" evidence="3">
    <location>
        <begin position="789"/>
        <end position="945"/>
    </location>
</feature>
<feature type="region of interest" description="Disordered" evidence="1">
    <location>
        <begin position="338"/>
        <end position="360"/>
    </location>
</feature>
<feature type="compositionally biased region" description="Basic residues" evidence="1">
    <location>
        <begin position="654"/>
        <end position="664"/>
    </location>
</feature>
<evidence type="ECO:0000259" key="3">
    <source>
        <dbReference type="PROSITE" id="PS50879"/>
    </source>
</evidence>
<dbReference type="CDD" id="cd09276">
    <property type="entry name" value="Rnase_HI_RT_non_LTR"/>
    <property type="match status" value="1"/>
</dbReference>
<feature type="region of interest" description="Disordered" evidence="1">
    <location>
        <begin position="543"/>
        <end position="567"/>
    </location>
</feature>
<feature type="chain" id="PRO_5019121909" description="RNase H type-1 domain-containing protein" evidence="2">
    <location>
        <begin position="19"/>
        <end position="1014"/>
    </location>
</feature>
<dbReference type="GO" id="GO:0004523">
    <property type="term" value="F:RNA-DNA hybrid ribonuclease activity"/>
    <property type="evidence" value="ECO:0007669"/>
    <property type="project" value="InterPro"/>
</dbReference>
<dbReference type="InterPro" id="IPR002156">
    <property type="entry name" value="RNaseH_domain"/>
</dbReference>
<dbReference type="STRING" id="177199.A0A420YLC1"/>
<reference evidence="4 5" key="1">
    <citation type="submission" date="2018-08" db="EMBL/GenBank/DDBJ databases">
        <title>Draft genome of the lignicolous fungus Coniochaeta pulveracea.</title>
        <authorList>
            <person name="Borstlap C.J."/>
            <person name="De Witt R.N."/>
            <person name="Botha A."/>
            <person name="Volschenk H."/>
        </authorList>
    </citation>
    <scope>NUCLEOTIDE SEQUENCE [LARGE SCALE GENOMIC DNA]</scope>
    <source>
        <strain evidence="4 5">CAB683</strain>
    </source>
</reference>
<proteinExistence type="predicted"/>
<organism evidence="4 5">
    <name type="scientific">Coniochaeta pulveracea</name>
    <dbReference type="NCBI Taxonomy" id="177199"/>
    <lineage>
        <taxon>Eukaryota</taxon>
        <taxon>Fungi</taxon>
        <taxon>Dikarya</taxon>
        <taxon>Ascomycota</taxon>
        <taxon>Pezizomycotina</taxon>
        <taxon>Sordariomycetes</taxon>
        <taxon>Sordariomycetidae</taxon>
        <taxon>Coniochaetales</taxon>
        <taxon>Coniochaetaceae</taxon>
        <taxon>Coniochaeta</taxon>
    </lineage>
</organism>
<dbReference type="InterPro" id="IPR036397">
    <property type="entry name" value="RNaseH_sf"/>
</dbReference>
<dbReference type="GO" id="GO:0003676">
    <property type="term" value="F:nucleic acid binding"/>
    <property type="evidence" value="ECO:0007669"/>
    <property type="project" value="InterPro"/>
</dbReference>
<name>A0A420YLC1_9PEZI</name>
<feature type="compositionally biased region" description="Polar residues" evidence="1">
    <location>
        <begin position="347"/>
        <end position="356"/>
    </location>
</feature>
<dbReference type="AlphaFoldDB" id="A0A420YLC1"/>
<dbReference type="OrthoDB" id="3548481at2759"/>
<accession>A0A420YLC1</accession>
<sequence>MFTLLSFAVGALVGSVDDFFDLATTETILEELHETSVDTEHTTSPDPGSKRPVLERDDASRRCRTSEGRFIAHKPPDLRSFDHGSYGDASSDAPIDTQAMLELGEILDDDATESFADPLRVSNVEGRLSLTEVHPTSSSLPMLESVSPQLHHGDLMLDYDFPIKTQPTREYYQAFSTDKGELQHVFGHLAYYNTEGRNPACLEYPHTAGPVVITAGGETTLRTSLIRPVKSLKDILRESGHPIHGDSIIFDDLKSLVGETVAPVTPVLHEANVGPKFKHSEYVNYGSKNIGGGEKRTKKLPKLKSSKRSVGKHVSTDGLSGAHPVLTTAASSLCRPYQDVPKDQSVDKTSYSSTAMSAEGKSPVSGTTTWLSWLAGTSTLTTDMSSYDSATSSISSLGPSELVQEDGISDGRGALSLLGPSILSEKEKPPYLDWLLTSPNLTFTDSDSIRSFSVLGPSVLIDTEQKEDVSILGPSVLAAQGEGSLTPSQSATLQSVTGSQHQGPYCNHIETQSDSIHVERINPLLDVLGWFRSRSLVRHCEAPDDDTIDSQRTSPLAQASHDAAQPGTGFVTFTAEEGLKTITVEQLTNATPDGDSLQDTLRLGDHAAQCQASEEIVAVGDMREMATTSTSSSSSAPIEPPSQPVAKPPVLTKSQRKARNRRARQALALATQLSQPTSSVPQPANPTKLAAQASRLESSKSNTGKTRVAKAKSTAQADGQAKKPAIPVIKRHTRHVPEHDISNKVMTLASVLNQAPLPFKIHIHSTIEAYSYASMVYAPPQGPLAQEFGSHHLVMWTDGTNPPYSKRLQAFAVVYRTEPLILGQERSGWHEWAFTGHVQSNAVIMTLETMAVQNALAVAVKEVSRRLEKPNEQADHIRKVTIFTDSQPTLTGLLTGKLGSLGASIVKYADMLVAQGITVDLRWVPSHAAVPGNEAADRLALLASQFGPLPQKDAFLRIPVPLLRFCERQFATAEVWSRGQNQAVVKPFLEMQRRELREALGQAGVEEGWGDLLV</sequence>
<feature type="region of interest" description="Disordered" evidence="1">
    <location>
        <begin position="33"/>
        <end position="60"/>
    </location>
</feature>
<feature type="signal peptide" evidence="2">
    <location>
        <begin position="1"/>
        <end position="18"/>
    </location>
</feature>
<keyword evidence="2" id="KW-0732">Signal</keyword>
<dbReference type="PROSITE" id="PS50879">
    <property type="entry name" value="RNASE_H_1"/>
    <property type="match status" value="1"/>
</dbReference>
<feature type="region of interest" description="Disordered" evidence="1">
    <location>
        <begin position="288"/>
        <end position="321"/>
    </location>
</feature>
<dbReference type="SUPFAM" id="SSF53098">
    <property type="entry name" value="Ribonuclease H-like"/>
    <property type="match status" value="1"/>
</dbReference>
<keyword evidence="5" id="KW-1185">Reference proteome</keyword>
<protein>
    <recommendedName>
        <fullName evidence="3">RNase H type-1 domain-containing protein</fullName>
    </recommendedName>
</protein>
<comment type="caution">
    <text evidence="4">The sequence shown here is derived from an EMBL/GenBank/DDBJ whole genome shotgun (WGS) entry which is preliminary data.</text>
</comment>
<evidence type="ECO:0000256" key="1">
    <source>
        <dbReference type="SAM" id="MobiDB-lite"/>
    </source>
</evidence>
<gene>
    <name evidence="4" type="ORF">DL546_008551</name>
</gene>
<dbReference type="Gene3D" id="3.30.420.10">
    <property type="entry name" value="Ribonuclease H-like superfamily/Ribonuclease H"/>
    <property type="match status" value="1"/>
</dbReference>
<evidence type="ECO:0000313" key="4">
    <source>
        <dbReference type="EMBL" id="RKU48596.1"/>
    </source>
</evidence>
<dbReference type="InterPro" id="IPR012337">
    <property type="entry name" value="RNaseH-like_sf"/>
</dbReference>
<feature type="region of interest" description="Disordered" evidence="1">
    <location>
        <begin position="620"/>
        <end position="722"/>
    </location>
</feature>
<feature type="compositionally biased region" description="Basic residues" evidence="1">
    <location>
        <begin position="296"/>
        <end position="311"/>
    </location>
</feature>
<feature type="compositionally biased region" description="Pro residues" evidence="1">
    <location>
        <begin position="638"/>
        <end position="647"/>
    </location>
</feature>
<evidence type="ECO:0000256" key="2">
    <source>
        <dbReference type="SAM" id="SignalP"/>
    </source>
</evidence>
<evidence type="ECO:0000313" key="5">
    <source>
        <dbReference type="Proteomes" id="UP000275385"/>
    </source>
</evidence>